<evidence type="ECO:0000313" key="1">
    <source>
        <dbReference type="EMBL" id="JAD42907.1"/>
    </source>
</evidence>
<accession>A0A0A9A791</accession>
<dbReference type="AlphaFoldDB" id="A0A0A9A791"/>
<organism evidence="1">
    <name type="scientific">Arundo donax</name>
    <name type="common">Giant reed</name>
    <name type="synonym">Donax arundinaceus</name>
    <dbReference type="NCBI Taxonomy" id="35708"/>
    <lineage>
        <taxon>Eukaryota</taxon>
        <taxon>Viridiplantae</taxon>
        <taxon>Streptophyta</taxon>
        <taxon>Embryophyta</taxon>
        <taxon>Tracheophyta</taxon>
        <taxon>Spermatophyta</taxon>
        <taxon>Magnoliopsida</taxon>
        <taxon>Liliopsida</taxon>
        <taxon>Poales</taxon>
        <taxon>Poaceae</taxon>
        <taxon>PACMAD clade</taxon>
        <taxon>Arundinoideae</taxon>
        <taxon>Arundineae</taxon>
        <taxon>Arundo</taxon>
    </lineage>
</organism>
<proteinExistence type="predicted"/>
<sequence>MNYMSYDSSVQMLYSNPYRETKLFTIKHSRSTQYY</sequence>
<reference evidence="1" key="2">
    <citation type="journal article" date="2015" name="Data Brief">
        <title>Shoot transcriptome of the giant reed, Arundo donax.</title>
        <authorList>
            <person name="Barrero R.A."/>
            <person name="Guerrero F.D."/>
            <person name="Moolhuijzen P."/>
            <person name="Goolsby J.A."/>
            <person name="Tidwell J."/>
            <person name="Bellgard S.E."/>
            <person name="Bellgard M.I."/>
        </authorList>
    </citation>
    <scope>NUCLEOTIDE SEQUENCE</scope>
    <source>
        <tissue evidence="1">Shoot tissue taken approximately 20 cm above the soil surface</tissue>
    </source>
</reference>
<reference evidence="1" key="1">
    <citation type="submission" date="2014-09" db="EMBL/GenBank/DDBJ databases">
        <authorList>
            <person name="Magalhaes I.L.F."/>
            <person name="Oliveira U."/>
            <person name="Santos F.R."/>
            <person name="Vidigal T.H.D.A."/>
            <person name="Brescovit A.D."/>
            <person name="Santos A.J."/>
        </authorList>
    </citation>
    <scope>NUCLEOTIDE SEQUENCE</scope>
    <source>
        <tissue evidence="1">Shoot tissue taken approximately 20 cm above the soil surface</tissue>
    </source>
</reference>
<name>A0A0A9A791_ARUDO</name>
<protein>
    <submittedName>
        <fullName evidence="1">Uncharacterized protein</fullName>
    </submittedName>
</protein>
<dbReference type="EMBL" id="GBRH01254988">
    <property type="protein sequence ID" value="JAD42907.1"/>
    <property type="molecule type" value="Transcribed_RNA"/>
</dbReference>